<accession>A0AA41SCK7</accession>
<evidence type="ECO:0000256" key="4">
    <source>
        <dbReference type="ARBA" id="ARBA00022692"/>
    </source>
</evidence>
<proteinExistence type="inferred from homology"/>
<dbReference type="GO" id="GO:0016020">
    <property type="term" value="C:membrane"/>
    <property type="evidence" value="ECO:0007669"/>
    <property type="project" value="UniProtKB-SubCell"/>
</dbReference>
<feature type="non-terminal residue" evidence="10">
    <location>
        <position position="128"/>
    </location>
</feature>
<keyword evidence="5" id="KW-0571">Peptide transport</keyword>
<dbReference type="PANTHER" id="PTHR22601">
    <property type="entry name" value="ISP4 LIKE PROTEIN"/>
    <property type="match status" value="1"/>
</dbReference>
<gene>
    <name evidence="10" type="ORF">MKW94_000062</name>
</gene>
<comment type="caution">
    <text evidence="10">The sequence shown here is derived from an EMBL/GenBank/DDBJ whole genome shotgun (WGS) entry which is preliminary data.</text>
</comment>
<sequence>MKGLGIGSFTFDWSTIAAFSYSPLISPFFVTVNVAIGYALIMYVVTPVTYWGMNLYNAKTFPLFTTELFNSKGGEYNISAIVNDKFELDVLQYAQQGRINLSTFFAVSYGIGFATILATLAHVFLFHG</sequence>
<organism evidence="10 11">
    <name type="scientific">Papaver nudicaule</name>
    <name type="common">Iceland poppy</name>
    <dbReference type="NCBI Taxonomy" id="74823"/>
    <lineage>
        <taxon>Eukaryota</taxon>
        <taxon>Viridiplantae</taxon>
        <taxon>Streptophyta</taxon>
        <taxon>Embryophyta</taxon>
        <taxon>Tracheophyta</taxon>
        <taxon>Spermatophyta</taxon>
        <taxon>Magnoliopsida</taxon>
        <taxon>Ranunculales</taxon>
        <taxon>Papaveraceae</taxon>
        <taxon>Papaveroideae</taxon>
        <taxon>Papaver</taxon>
    </lineage>
</organism>
<evidence type="ECO:0000256" key="3">
    <source>
        <dbReference type="ARBA" id="ARBA00022448"/>
    </source>
</evidence>
<evidence type="ECO:0000256" key="6">
    <source>
        <dbReference type="ARBA" id="ARBA00022927"/>
    </source>
</evidence>
<comment type="subcellular location">
    <subcellularLocation>
        <location evidence="1">Membrane</location>
        <topology evidence="1">Multi-pass membrane protein</topology>
    </subcellularLocation>
</comment>
<keyword evidence="3" id="KW-0813">Transport</keyword>
<evidence type="ECO:0000256" key="5">
    <source>
        <dbReference type="ARBA" id="ARBA00022856"/>
    </source>
</evidence>
<comment type="similarity">
    <text evidence="2">Belongs to the oligopeptide OPT transporter (TC 2.A.67.1) family.</text>
</comment>
<keyword evidence="7 9" id="KW-1133">Transmembrane helix</keyword>
<dbReference type="GO" id="GO:0035673">
    <property type="term" value="F:oligopeptide transmembrane transporter activity"/>
    <property type="evidence" value="ECO:0007669"/>
    <property type="project" value="InterPro"/>
</dbReference>
<dbReference type="InterPro" id="IPR004648">
    <property type="entry name" value="Oligpept_transpt"/>
</dbReference>
<evidence type="ECO:0000256" key="7">
    <source>
        <dbReference type="ARBA" id="ARBA00022989"/>
    </source>
</evidence>
<dbReference type="Proteomes" id="UP001177140">
    <property type="component" value="Unassembled WGS sequence"/>
</dbReference>
<evidence type="ECO:0000313" key="11">
    <source>
        <dbReference type="Proteomes" id="UP001177140"/>
    </source>
</evidence>
<feature type="transmembrane region" description="Helical" evidence="9">
    <location>
        <begin position="28"/>
        <end position="51"/>
    </location>
</feature>
<keyword evidence="8 9" id="KW-0472">Membrane</keyword>
<dbReference type="GO" id="GO:0015031">
    <property type="term" value="P:protein transport"/>
    <property type="evidence" value="ECO:0007669"/>
    <property type="project" value="UniProtKB-KW"/>
</dbReference>
<name>A0AA41SCK7_PAPNU</name>
<keyword evidence="11" id="KW-1185">Reference proteome</keyword>
<dbReference type="InterPro" id="IPR004813">
    <property type="entry name" value="OPT"/>
</dbReference>
<dbReference type="Pfam" id="PF03169">
    <property type="entry name" value="OPT"/>
    <property type="match status" value="1"/>
</dbReference>
<evidence type="ECO:0000256" key="1">
    <source>
        <dbReference type="ARBA" id="ARBA00004141"/>
    </source>
</evidence>
<evidence type="ECO:0000256" key="2">
    <source>
        <dbReference type="ARBA" id="ARBA00005484"/>
    </source>
</evidence>
<reference evidence="10" key="1">
    <citation type="submission" date="2022-03" db="EMBL/GenBank/DDBJ databases">
        <title>A functionally conserved STORR gene fusion in Papaver species that diverged 16.8 million years ago.</title>
        <authorList>
            <person name="Catania T."/>
        </authorList>
    </citation>
    <scope>NUCLEOTIDE SEQUENCE</scope>
    <source>
        <strain evidence="10">S-191538</strain>
    </source>
</reference>
<feature type="transmembrane region" description="Helical" evidence="9">
    <location>
        <begin position="104"/>
        <end position="125"/>
    </location>
</feature>
<evidence type="ECO:0000256" key="9">
    <source>
        <dbReference type="SAM" id="Phobius"/>
    </source>
</evidence>
<keyword evidence="6" id="KW-0653">Protein transport</keyword>
<evidence type="ECO:0000313" key="10">
    <source>
        <dbReference type="EMBL" id="MCL7032400.1"/>
    </source>
</evidence>
<dbReference type="AlphaFoldDB" id="A0AA41SCK7"/>
<protein>
    <submittedName>
        <fullName evidence="10">Uncharacterized protein</fullName>
    </submittedName>
</protein>
<dbReference type="EMBL" id="JAJJMA010123148">
    <property type="protein sequence ID" value="MCL7032400.1"/>
    <property type="molecule type" value="Genomic_DNA"/>
</dbReference>
<keyword evidence="4 9" id="KW-0812">Transmembrane</keyword>
<evidence type="ECO:0000256" key="8">
    <source>
        <dbReference type="ARBA" id="ARBA00023136"/>
    </source>
</evidence>